<evidence type="ECO:0000256" key="6">
    <source>
        <dbReference type="SAM" id="MobiDB-lite"/>
    </source>
</evidence>
<comment type="subunit">
    <text evidence="3">Homodimer.</text>
</comment>
<dbReference type="PROSITE" id="PS01071">
    <property type="entry name" value="GRPE"/>
    <property type="match status" value="1"/>
</dbReference>
<evidence type="ECO:0000256" key="3">
    <source>
        <dbReference type="HAMAP-Rule" id="MF_01151"/>
    </source>
</evidence>
<dbReference type="GO" id="GO:0006457">
    <property type="term" value="P:protein folding"/>
    <property type="evidence" value="ECO:0007669"/>
    <property type="project" value="InterPro"/>
</dbReference>
<dbReference type="GO" id="GO:0051087">
    <property type="term" value="F:protein-folding chaperone binding"/>
    <property type="evidence" value="ECO:0007669"/>
    <property type="project" value="InterPro"/>
</dbReference>
<dbReference type="GO" id="GO:0000774">
    <property type="term" value="F:adenyl-nucleotide exchange factor activity"/>
    <property type="evidence" value="ECO:0007669"/>
    <property type="project" value="InterPro"/>
</dbReference>
<dbReference type="Gene3D" id="3.90.20.20">
    <property type="match status" value="1"/>
</dbReference>
<feature type="compositionally biased region" description="Basic and acidic residues" evidence="6">
    <location>
        <begin position="1"/>
        <end position="20"/>
    </location>
</feature>
<dbReference type="PANTHER" id="PTHR21237">
    <property type="entry name" value="GRPE PROTEIN"/>
    <property type="match status" value="1"/>
</dbReference>
<comment type="function">
    <text evidence="3 4">Participates actively in the response to hyperosmotic and heat shock by preventing the aggregation of stress-denatured proteins, in association with DnaK and GrpE. It is the nucleotide exchange factor for DnaK and may function as a thermosensor. Unfolded proteins bind initially to DnaJ; upon interaction with the DnaJ-bound protein, DnaK hydrolyzes its bound ATP, resulting in the formation of a stable complex. GrpE releases ADP from DnaK; ATP binding to DnaK triggers the release of the substrate protein, thus completing the reaction cycle. Several rounds of ATP-dependent interactions between DnaJ, DnaK and GrpE are required for fully efficient folding.</text>
</comment>
<evidence type="ECO:0000256" key="4">
    <source>
        <dbReference type="RuleBase" id="RU000639"/>
    </source>
</evidence>
<dbReference type="HAMAP" id="MF_01151">
    <property type="entry name" value="GrpE"/>
    <property type="match status" value="1"/>
</dbReference>
<keyword evidence="3" id="KW-0963">Cytoplasm</keyword>
<name>A0A9E7PR70_9EURY</name>
<dbReference type="KEGG" id="mend:L6E24_05230"/>
<comment type="subcellular location">
    <subcellularLocation>
        <location evidence="3">Cytoplasm</location>
    </subcellularLocation>
</comment>
<keyword evidence="3 4" id="KW-0346">Stress response</keyword>
<dbReference type="EMBL" id="CP096115">
    <property type="protein sequence ID" value="UUX93521.1"/>
    <property type="molecule type" value="Genomic_DNA"/>
</dbReference>
<reference evidence="7" key="1">
    <citation type="submission" date="2022-04" db="EMBL/GenBank/DDBJ databases">
        <title>Complete genome of Methanoplanus endosymbiosus DSM 3599.</title>
        <authorList>
            <person name="Chen S.-C."/>
            <person name="You Y.-T."/>
            <person name="Zhou Y.-Z."/>
            <person name="Lai M.-C."/>
        </authorList>
    </citation>
    <scope>NUCLEOTIDE SEQUENCE</scope>
    <source>
        <strain evidence="7">DSM 3599</strain>
    </source>
</reference>
<dbReference type="AlphaFoldDB" id="A0A9E7PR70"/>
<dbReference type="GO" id="GO:0005737">
    <property type="term" value="C:cytoplasm"/>
    <property type="evidence" value="ECO:0007669"/>
    <property type="project" value="UniProtKB-SubCell"/>
</dbReference>
<dbReference type="GO" id="GO:0051082">
    <property type="term" value="F:unfolded protein binding"/>
    <property type="evidence" value="ECO:0007669"/>
    <property type="project" value="TreeGrafter"/>
</dbReference>
<dbReference type="SUPFAM" id="SSF58014">
    <property type="entry name" value="Coiled-coil domain of nucleotide exchange factor GrpE"/>
    <property type="match status" value="1"/>
</dbReference>
<dbReference type="SUPFAM" id="SSF51064">
    <property type="entry name" value="Head domain of nucleotide exchange factor GrpE"/>
    <property type="match status" value="1"/>
</dbReference>
<proteinExistence type="inferred from homology"/>
<dbReference type="InterPro" id="IPR013805">
    <property type="entry name" value="GrpE_CC"/>
</dbReference>
<dbReference type="Proteomes" id="UP001060368">
    <property type="component" value="Chromosome"/>
</dbReference>
<evidence type="ECO:0000256" key="2">
    <source>
        <dbReference type="ARBA" id="ARBA00023186"/>
    </source>
</evidence>
<comment type="similarity">
    <text evidence="1 3 5">Belongs to the GrpE family.</text>
</comment>
<gene>
    <name evidence="3" type="primary">grpE</name>
    <name evidence="7" type="ORF">L6E24_05230</name>
</gene>
<sequence>MMNKDNSEEKISEENVRDNPDTGPGSGPEIPGDNPPEDGSGTSAGTDECKEISAEERLIAENAELKGKYLRLAADFENYRKRSLKEISDRSKRAVESFSIEILEVSDNIDRALKSDDDSRLREGLEQIQKILEKVLKSHSITPMESVDKQFDPNKHEAIAYVPSDSEEGIIIDEIVCGYCMDDKVIRCAKVAVSKGKEE</sequence>
<dbReference type="PANTHER" id="PTHR21237:SF23">
    <property type="entry name" value="GRPE PROTEIN HOMOLOG, MITOCHONDRIAL"/>
    <property type="match status" value="1"/>
</dbReference>
<keyword evidence="8" id="KW-1185">Reference proteome</keyword>
<dbReference type="RefSeq" id="WP_257743658.1">
    <property type="nucleotide sequence ID" value="NZ_CP096115.1"/>
</dbReference>
<keyword evidence="2 3" id="KW-0143">Chaperone</keyword>
<dbReference type="PRINTS" id="PR00773">
    <property type="entry name" value="GRPEPROTEIN"/>
</dbReference>
<evidence type="ECO:0000256" key="1">
    <source>
        <dbReference type="ARBA" id="ARBA00009054"/>
    </source>
</evidence>
<dbReference type="GeneID" id="74307076"/>
<protein>
    <recommendedName>
        <fullName evidence="3 4">Protein GrpE</fullName>
    </recommendedName>
    <alternativeName>
        <fullName evidence="3">HSP-70 cofactor</fullName>
    </alternativeName>
</protein>
<evidence type="ECO:0000313" key="7">
    <source>
        <dbReference type="EMBL" id="UUX93521.1"/>
    </source>
</evidence>
<dbReference type="CDD" id="cd00446">
    <property type="entry name" value="GrpE"/>
    <property type="match status" value="1"/>
</dbReference>
<dbReference type="Gene3D" id="2.30.22.10">
    <property type="entry name" value="Head domain of nucleotide exchange factor GrpE"/>
    <property type="match status" value="1"/>
</dbReference>
<dbReference type="Pfam" id="PF01025">
    <property type="entry name" value="GrpE"/>
    <property type="match status" value="1"/>
</dbReference>
<feature type="region of interest" description="Disordered" evidence="6">
    <location>
        <begin position="1"/>
        <end position="53"/>
    </location>
</feature>
<organism evidence="7 8">
    <name type="scientific">Methanoplanus endosymbiosus</name>
    <dbReference type="NCBI Taxonomy" id="33865"/>
    <lineage>
        <taxon>Archaea</taxon>
        <taxon>Methanobacteriati</taxon>
        <taxon>Methanobacteriota</taxon>
        <taxon>Stenosarchaea group</taxon>
        <taxon>Methanomicrobia</taxon>
        <taxon>Methanomicrobiales</taxon>
        <taxon>Methanomicrobiaceae</taxon>
        <taxon>Methanoplanus</taxon>
    </lineage>
</organism>
<evidence type="ECO:0000256" key="5">
    <source>
        <dbReference type="RuleBase" id="RU004478"/>
    </source>
</evidence>
<dbReference type="GO" id="GO:0042803">
    <property type="term" value="F:protein homodimerization activity"/>
    <property type="evidence" value="ECO:0007669"/>
    <property type="project" value="InterPro"/>
</dbReference>
<dbReference type="InterPro" id="IPR009012">
    <property type="entry name" value="GrpE_head"/>
</dbReference>
<accession>A0A9E7PR70</accession>
<evidence type="ECO:0000313" key="8">
    <source>
        <dbReference type="Proteomes" id="UP001060368"/>
    </source>
</evidence>
<dbReference type="InterPro" id="IPR000740">
    <property type="entry name" value="GrpE"/>
</dbReference>